<evidence type="ECO:0000256" key="1">
    <source>
        <dbReference type="ARBA" id="ARBA00022737"/>
    </source>
</evidence>
<dbReference type="Pfam" id="PF12796">
    <property type="entry name" value="Ank_2"/>
    <property type="match status" value="2"/>
</dbReference>
<reference evidence="5" key="1">
    <citation type="submission" date="2020-04" db="EMBL/GenBank/DDBJ databases">
        <title>Draft genome resource of the tomato pathogen Pseudocercospora fuligena.</title>
        <authorList>
            <person name="Zaccaron A."/>
        </authorList>
    </citation>
    <scope>NUCLEOTIDE SEQUENCE</scope>
    <source>
        <strain evidence="5">PF001</strain>
    </source>
</reference>
<dbReference type="PANTHER" id="PTHR24198:SF165">
    <property type="entry name" value="ANKYRIN REPEAT-CONTAINING PROTEIN-RELATED"/>
    <property type="match status" value="1"/>
</dbReference>
<feature type="repeat" description="ANK" evidence="3">
    <location>
        <begin position="557"/>
        <end position="589"/>
    </location>
</feature>
<dbReference type="PRINTS" id="PR01415">
    <property type="entry name" value="ANKYRIN"/>
</dbReference>
<proteinExistence type="predicted"/>
<dbReference type="PROSITE" id="PS50088">
    <property type="entry name" value="ANK_REPEAT"/>
    <property type="match status" value="4"/>
</dbReference>
<feature type="repeat" description="ANK" evidence="3">
    <location>
        <begin position="419"/>
        <end position="451"/>
    </location>
</feature>
<evidence type="ECO:0000256" key="2">
    <source>
        <dbReference type="ARBA" id="ARBA00023043"/>
    </source>
</evidence>
<dbReference type="InterPro" id="IPR002110">
    <property type="entry name" value="Ankyrin_rpt"/>
</dbReference>
<dbReference type="Proteomes" id="UP000660729">
    <property type="component" value="Unassembled WGS sequence"/>
</dbReference>
<dbReference type="OrthoDB" id="341259at2759"/>
<accession>A0A8H6VPU3</accession>
<evidence type="ECO:0000313" key="5">
    <source>
        <dbReference type="EMBL" id="KAF7194525.1"/>
    </source>
</evidence>
<sequence>MDPLSISTAIITCMGATAALANTIQKLHRLRKAPKEIACLEDEIVAVNKHVEHVGDLLRAPSHCRPAIIKDLSLQPAIEAARTKVEQVKSFLENKLLKDNSAELKKSAWLKWQSEFGRLKQDLRDVRIDLGFCINLSSASMVHQNEMQLEKIIVDGKEMHTRHHEALKALQEEIAQQRPALAAELALQLTSFQAALVSSLQGTPQIGRRYSEQSTPLDLDSPPERPNLRGRSWSTGNAALSSDHTIDLSQKVSLFCQKTITFMPGDPFEDKSETPTKQASVALQLSKRQPGRCRAFCGCQCHHATKFKTPSALRMLTGQLLVDYAGTSFTPPCNEHACAQRQKATMRIQYQFPVWSYIQGILTLVSTSNGARGPEKILRLSRLRPGLHEIFIQVQAGDNRRLAQMFSNGEASPFDATDTGWTPLHLALTAGQLHTAKFLKDAGADLNAESLRRETPFDIAWNRIMSGYLDAASELTLREVFNDTYQLDAREFTNLHKIVLGLSGRDLLEELQTSTANIDRRDSTGYTPLAWAAARGDSISVQLLLEYGASATLANNLAQQPIHLAAQTGNVETVRILAQAGADINAAMPETKMTPLHYAAESQDDKDHILGMVDLGACVDGRDYCGWTPLHWACWRGYSDSLTGLLKAWADVRAKTTDGNAAVMLAVTNNSFSCIPTLIEAGANCAVVKPNGWSVLHYAAIGGKPCTLRALAKGDLTGSDMYDLHTADSKQTVSDMLSARLSALETQGDDKLEELHEIQDAWTLIMDKVSPSRVSTRRGSISSIASIDDDCAFVDACSDWSQLEMGSNVVAAAA</sequence>
<dbReference type="InterPro" id="IPR036770">
    <property type="entry name" value="Ankyrin_rpt-contain_sf"/>
</dbReference>
<dbReference type="SMART" id="SM00248">
    <property type="entry name" value="ANK"/>
    <property type="match status" value="7"/>
</dbReference>
<keyword evidence="6" id="KW-1185">Reference proteome</keyword>
<feature type="repeat" description="ANK" evidence="3">
    <location>
        <begin position="524"/>
        <end position="556"/>
    </location>
</feature>
<feature type="region of interest" description="Disordered" evidence="4">
    <location>
        <begin position="207"/>
        <end position="232"/>
    </location>
</feature>
<organism evidence="5 6">
    <name type="scientific">Pseudocercospora fuligena</name>
    <dbReference type="NCBI Taxonomy" id="685502"/>
    <lineage>
        <taxon>Eukaryota</taxon>
        <taxon>Fungi</taxon>
        <taxon>Dikarya</taxon>
        <taxon>Ascomycota</taxon>
        <taxon>Pezizomycotina</taxon>
        <taxon>Dothideomycetes</taxon>
        <taxon>Dothideomycetidae</taxon>
        <taxon>Mycosphaerellales</taxon>
        <taxon>Mycosphaerellaceae</taxon>
        <taxon>Pseudocercospora</taxon>
    </lineage>
</organism>
<protein>
    <submittedName>
        <fullName evidence="5">Ankyrin-3</fullName>
    </submittedName>
</protein>
<evidence type="ECO:0000313" key="6">
    <source>
        <dbReference type="Proteomes" id="UP000660729"/>
    </source>
</evidence>
<dbReference type="AlphaFoldDB" id="A0A8H6VPU3"/>
<keyword evidence="2 3" id="KW-0040">ANK repeat</keyword>
<gene>
    <name evidence="5" type="ORF">HII31_04031</name>
</gene>
<comment type="caution">
    <text evidence="5">The sequence shown here is derived from an EMBL/GenBank/DDBJ whole genome shotgun (WGS) entry which is preliminary data.</text>
</comment>
<evidence type="ECO:0000256" key="4">
    <source>
        <dbReference type="SAM" id="MobiDB-lite"/>
    </source>
</evidence>
<dbReference type="PANTHER" id="PTHR24198">
    <property type="entry name" value="ANKYRIN REPEAT AND PROTEIN KINASE DOMAIN-CONTAINING PROTEIN"/>
    <property type="match status" value="1"/>
</dbReference>
<dbReference type="EMBL" id="JABCIY010000058">
    <property type="protein sequence ID" value="KAF7194525.1"/>
    <property type="molecule type" value="Genomic_DNA"/>
</dbReference>
<keyword evidence="1" id="KW-0677">Repeat</keyword>
<evidence type="ECO:0000256" key="3">
    <source>
        <dbReference type="PROSITE-ProRule" id="PRU00023"/>
    </source>
</evidence>
<feature type="repeat" description="ANK" evidence="3">
    <location>
        <begin position="625"/>
        <end position="657"/>
    </location>
</feature>
<dbReference type="PROSITE" id="PS50297">
    <property type="entry name" value="ANK_REP_REGION"/>
    <property type="match status" value="3"/>
</dbReference>
<dbReference type="SUPFAM" id="SSF48403">
    <property type="entry name" value="Ankyrin repeat"/>
    <property type="match status" value="1"/>
</dbReference>
<dbReference type="Gene3D" id="1.25.40.20">
    <property type="entry name" value="Ankyrin repeat-containing domain"/>
    <property type="match status" value="3"/>
</dbReference>
<dbReference type="Pfam" id="PF00023">
    <property type="entry name" value="Ank"/>
    <property type="match status" value="1"/>
</dbReference>
<name>A0A8H6VPU3_9PEZI</name>